<dbReference type="InterPro" id="IPR009091">
    <property type="entry name" value="RCC1/BLIP-II"/>
</dbReference>
<dbReference type="RefSeq" id="WP_051254967.1">
    <property type="nucleotide sequence ID" value="NZ_AULJ01000008.1"/>
</dbReference>
<name>A0A0A5HSN7_9BACI</name>
<dbReference type="SUPFAM" id="SSF50985">
    <property type="entry name" value="RCC1/BLIP-II"/>
    <property type="match status" value="1"/>
</dbReference>
<dbReference type="Pfam" id="PF07833">
    <property type="entry name" value="Cu_amine_oxidN1"/>
    <property type="match status" value="1"/>
</dbReference>
<dbReference type="EMBL" id="AVPF01000029">
    <property type="protein sequence ID" value="KGX86657.1"/>
    <property type="molecule type" value="Genomic_DNA"/>
</dbReference>
<dbReference type="STRING" id="1385511.GCA_000425225_00722"/>
<evidence type="ECO:0008006" key="8">
    <source>
        <dbReference type="Google" id="ProtNLM"/>
    </source>
</evidence>
<evidence type="ECO:0000259" key="3">
    <source>
        <dbReference type="Pfam" id="PF07833"/>
    </source>
</evidence>
<comment type="caution">
    <text evidence="6">The sequence shown here is derived from an EMBL/GenBank/DDBJ whole genome shotgun (WGS) entry which is preliminary data.</text>
</comment>
<dbReference type="InterPro" id="IPR051625">
    <property type="entry name" value="Signaling_Regulatory_Domain"/>
</dbReference>
<reference evidence="6 7" key="1">
    <citation type="submission" date="2013-08" db="EMBL/GenBank/DDBJ databases">
        <authorList>
            <person name="Huang J."/>
            <person name="Wang G."/>
        </authorList>
    </citation>
    <scope>NUCLEOTIDE SEQUENCE [LARGE SCALE GENOMIC DNA]</scope>
    <source>
        <strain evidence="6 7">BH030004</strain>
    </source>
</reference>
<organism evidence="6 7">
    <name type="scientific">Pontibacillus marinus BH030004 = DSM 16465</name>
    <dbReference type="NCBI Taxonomy" id="1385511"/>
    <lineage>
        <taxon>Bacteria</taxon>
        <taxon>Bacillati</taxon>
        <taxon>Bacillota</taxon>
        <taxon>Bacilli</taxon>
        <taxon>Bacillales</taxon>
        <taxon>Bacillaceae</taxon>
        <taxon>Pontibacillus</taxon>
    </lineage>
</organism>
<dbReference type="PROSITE" id="PS50012">
    <property type="entry name" value="RCC1_3"/>
    <property type="match status" value="4"/>
</dbReference>
<dbReference type="AlphaFoldDB" id="A0A0A5HSN7"/>
<dbReference type="Pfam" id="PF13205">
    <property type="entry name" value="Big_5"/>
    <property type="match status" value="1"/>
</dbReference>
<dbReference type="Proteomes" id="UP000030403">
    <property type="component" value="Unassembled WGS sequence"/>
</dbReference>
<feature type="domain" description="RCC1-like" evidence="5">
    <location>
        <begin position="148"/>
        <end position="403"/>
    </location>
</feature>
<dbReference type="InterPro" id="IPR036582">
    <property type="entry name" value="Mao_N_sf"/>
</dbReference>
<dbReference type="Pfam" id="PF25390">
    <property type="entry name" value="WD40_RLD"/>
    <property type="match status" value="1"/>
</dbReference>
<sequence>MKKLSFILCLIPFLGITVDEKVNAKGMTIIFNGDNINLSSPIIVENESILVPSHDIFEAFNAKVEWVDGNKKIKATKDNQMLWVIMDSYVGFIDGNVVKLQTPARMKQNVKYVPLKFVSNAFNLTVDWNKQSNTIFIKKIEDGITKEFVPDKKNTSKVIKAVAGRFFSMALREDGTVTAWGSNYNGVFGDGTKKNRMYIDSVGNVRDWKDVAAGAYSVALIKEDGTLWTLGMNDVGQLGDGSFNDRATLKQIGTSNDWDRVYSKSWHVAAIKKDGSLWMWGMNSAGQLGDGTLTNRSTPVKVEGNDWEYVAPGFAQTLAIKKDGTLWAWGHNRSGQLGLGDLNRRTRPTQVGTGQNWKDVSVDISMALAIKEDGTLWAWGDNRSGHIGNGKAEFKKLYKSPVQVGNESDWETVSTGQSSVFATKEDGSLWAWGKGRLGNVSDGTYFSKMSYVPIQIGQDQTWTSASEVGAEGKHTLALTADGEIYGWGMNTMAHAINGTFIEPQVPTKVNQAGSLKFTKEESHEQEYKAFPAKSDISKNKQWTITFNNPIQKKYINQQYIFYMDGKGEKIPPENVFSHSKKQVKVSPVEGGFNSGKDYTLVISHKIKGVNSNEITNGVKIDFTIKP</sequence>
<dbReference type="Gene3D" id="2.60.40.1220">
    <property type="match status" value="1"/>
</dbReference>
<dbReference type="SUPFAM" id="SSF55383">
    <property type="entry name" value="Copper amine oxidase, domain N"/>
    <property type="match status" value="1"/>
</dbReference>
<proteinExistence type="predicted"/>
<feature type="domain" description="SbsA Ig-like" evidence="4">
    <location>
        <begin position="533"/>
        <end position="623"/>
    </location>
</feature>
<evidence type="ECO:0000313" key="6">
    <source>
        <dbReference type="EMBL" id="KGX86657.1"/>
    </source>
</evidence>
<dbReference type="PRINTS" id="PR00633">
    <property type="entry name" value="RCCNDNSATION"/>
</dbReference>
<dbReference type="eggNOG" id="COG3858">
    <property type="taxonomic scope" value="Bacteria"/>
</dbReference>
<accession>A0A0A5HSN7</accession>
<evidence type="ECO:0000256" key="2">
    <source>
        <dbReference type="ARBA" id="ARBA00022737"/>
    </source>
</evidence>
<keyword evidence="2" id="KW-0677">Repeat</keyword>
<dbReference type="Gene3D" id="2.130.10.30">
    <property type="entry name" value="Regulator of chromosome condensation 1/beta-lactamase-inhibitor protein II"/>
    <property type="match status" value="2"/>
</dbReference>
<gene>
    <name evidence="6" type="ORF">N783_11815</name>
</gene>
<evidence type="ECO:0000313" key="7">
    <source>
        <dbReference type="Proteomes" id="UP000030403"/>
    </source>
</evidence>
<keyword evidence="7" id="KW-1185">Reference proteome</keyword>
<dbReference type="eggNOG" id="COG5184">
    <property type="taxonomic scope" value="Bacteria"/>
</dbReference>
<dbReference type="InterPro" id="IPR000408">
    <property type="entry name" value="Reg_chr_condens"/>
</dbReference>
<keyword evidence="1" id="KW-0732">Signal</keyword>
<evidence type="ECO:0000259" key="5">
    <source>
        <dbReference type="Pfam" id="PF25390"/>
    </source>
</evidence>
<dbReference type="InterPro" id="IPR058923">
    <property type="entry name" value="RCC1-like_dom"/>
</dbReference>
<dbReference type="InterPro" id="IPR012854">
    <property type="entry name" value="Cu_amine_oxidase-like_N"/>
</dbReference>
<dbReference type="InterPro" id="IPR014755">
    <property type="entry name" value="Cu-Rt/internalin_Ig-like"/>
</dbReference>
<dbReference type="Pfam" id="PF13540">
    <property type="entry name" value="RCC1_2"/>
    <property type="match status" value="1"/>
</dbReference>
<dbReference type="Gene3D" id="3.30.457.10">
    <property type="entry name" value="Copper amine oxidase-like, N-terminal domain"/>
    <property type="match status" value="1"/>
</dbReference>
<dbReference type="PANTHER" id="PTHR22872">
    <property type="entry name" value="BTK-BINDING PROTEIN-RELATED"/>
    <property type="match status" value="1"/>
</dbReference>
<protein>
    <recommendedName>
        <fullName evidence="8">Copper amine oxidase-like N-terminal domain-containing protein</fullName>
    </recommendedName>
</protein>
<evidence type="ECO:0000259" key="4">
    <source>
        <dbReference type="Pfam" id="PF13205"/>
    </source>
</evidence>
<dbReference type="InterPro" id="IPR032812">
    <property type="entry name" value="SbsA_Ig"/>
</dbReference>
<feature type="domain" description="Copper amine oxidase-like N-terminal" evidence="3">
    <location>
        <begin position="31"/>
        <end position="137"/>
    </location>
</feature>
<evidence type="ECO:0000256" key="1">
    <source>
        <dbReference type="ARBA" id="ARBA00022729"/>
    </source>
</evidence>